<organism evidence="2 3">
    <name type="scientific">Vitrella brassicaformis (strain CCMP3155)</name>
    <dbReference type="NCBI Taxonomy" id="1169540"/>
    <lineage>
        <taxon>Eukaryota</taxon>
        <taxon>Sar</taxon>
        <taxon>Alveolata</taxon>
        <taxon>Colpodellida</taxon>
        <taxon>Vitrellaceae</taxon>
        <taxon>Vitrella</taxon>
    </lineage>
</organism>
<feature type="compositionally biased region" description="Basic residues" evidence="1">
    <location>
        <begin position="383"/>
        <end position="393"/>
    </location>
</feature>
<protein>
    <submittedName>
        <fullName evidence="2">Uncharacterized protein</fullName>
    </submittedName>
</protein>
<reference evidence="2 3" key="1">
    <citation type="submission" date="2014-11" db="EMBL/GenBank/DDBJ databases">
        <authorList>
            <person name="Zhu J."/>
            <person name="Qi W."/>
            <person name="Song R."/>
        </authorList>
    </citation>
    <scope>NUCLEOTIDE SEQUENCE [LARGE SCALE GENOMIC DNA]</scope>
</reference>
<keyword evidence="3" id="KW-1185">Reference proteome</keyword>
<dbReference type="InParanoid" id="A0A0G4FHB5"/>
<proteinExistence type="predicted"/>
<feature type="compositionally biased region" description="Low complexity" evidence="1">
    <location>
        <begin position="404"/>
        <end position="419"/>
    </location>
</feature>
<accession>A0A0G4FHB5</accession>
<feature type="compositionally biased region" description="Basic residues" evidence="1">
    <location>
        <begin position="209"/>
        <end position="220"/>
    </location>
</feature>
<evidence type="ECO:0000313" key="2">
    <source>
        <dbReference type="EMBL" id="CEM12817.1"/>
    </source>
</evidence>
<dbReference type="EMBL" id="CDMY01000437">
    <property type="protein sequence ID" value="CEM12817.1"/>
    <property type="molecule type" value="Genomic_DNA"/>
</dbReference>
<name>A0A0G4FHB5_VITBC</name>
<feature type="region of interest" description="Disordered" evidence="1">
    <location>
        <begin position="355"/>
        <end position="435"/>
    </location>
</feature>
<sequence>MVVYSKDTDRQSKAQGATFEMRCYEVLNDVVLPLTESDEELAGEGLIPRDALKDFLSKICTKFRQDEYAVEWMDFVSREVPSVESRRPPIWKAQIPCLTSTAARDMKVQVKIERCRGDDIAKHVHLFDKMEIKRALAKLMVMAHDSIGEAADGMYNALTESSYTLPANIETMRDNRNVSELKHVWNKLSKLNGGDASAQQLGASLPGAKPKRKTQRRGKKLAVPESADQPSAAYLQYAAPALGVPPEGAEGLDASHHEHAALHEALQGVPMMVPQGVPLAEGVELLGPVHKGIPLAHHHPEGLMLPPGAHVHMVQQMQQLPGQEQHVIVQNVEGVPEMQMQGLQPQVHMPQQELPVVPPVHKTVRKRKHDQKDDTQGEEGLSRPKKKGKQGRKGHVEAKEVEIEVAGAAAGEAAGAVEGQEGGGGGGEGQPEGME</sequence>
<dbReference type="Proteomes" id="UP000041254">
    <property type="component" value="Unassembled WGS sequence"/>
</dbReference>
<gene>
    <name evidence="2" type="ORF">Vbra_4431</name>
</gene>
<dbReference type="VEuPathDB" id="CryptoDB:Vbra_4431"/>
<feature type="region of interest" description="Disordered" evidence="1">
    <location>
        <begin position="196"/>
        <end position="227"/>
    </location>
</feature>
<evidence type="ECO:0000256" key="1">
    <source>
        <dbReference type="SAM" id="MobiDB-lite"/>
    </source>
</evidence>
<feature type="compositionally biased region" description="Gly residues" evidence="1">
    <location>
        <begin position="420"/>
        <end position="435"/>
    </location>
</feature>
<evidence type="ECO:0000313" key="3">
    <source>
        <dbReference type="Proteomes" id="UP000041254"/>
    </source>
</evidence>
<dbReference type="AlphaFoldDB" id="A0A0G4FHB5"/>